<dbReference type="AlphaFoldDB" id="A0AAD7EMH7"/>
<proteinExistence type="predicted"/>
<reference evidence="2" key="1">
    <citation type="submission" date="2023-03" db="EMBL/GenBank/DDBJ databases">
        <title>Massive genome expansion in bonnet fungi (Mycena s.s.) driven by repeated elements and novel gene families across ecological guilds.</title>
        <authorList>
            <consortium name="Lawrence Berkeley National Laboratory"/>
            <person name="Harder C.B."/>
            <person name="Miyauchi S."/>
            <person name="Viragh M."/>
            <person name="Kuo A."/>
            <person name="Thoen E."/>
            <person name="Andreopoulos B."/>
            <person name="Lu D."/>
            <person name="Skrede I."/>
            <person name="Drula E."/>
            <person name="Henrissat B."/>
            <person name="Morin E."/>
            <person name="Kohler A."/>
            <person name="Barry K."/>
            <person name="LaButti K."/>
            <person name="Morin E."/>
            <person name="Salamov A."/>
            <person name="Lipzen A."/>
            <person name="Mereny Z."/>
            <person name="Hegedus B."/>
            <person name="Baldrian P."/>
            <person name="Stursova M."/>
            <person name="Weitz H."/>
            <person name="Taylor A."/>
            <person name="Grigoriev I.V."/>
            <person name="Nagy L.G."/>
            <person name="Martin F."/>
            <person name="Kauserud H."/>
        </authorList>
    </citation>
    <scope>NUCLEOTIDE SEQUENCE</scope>
    <source>
        <strain evidence="2">CBHHK002</strain>
    </source>
</reference>
<accession>A0AAD7EMH7</accession>
<evidence type="ECO:0000256" key="1">
    <source>
        <dbReference type="SAM" id="MobiDB-lite"/>
    </source>
</evidence>
<sequence length="395" mass="43073">MCRDHLIVMSGNSSNACRKHGRLVDLRGGPVAGGKSLVRVIDVDRSVFTFSLRSFHALHDRMDPAVAAIPPTTHDIPHTDRLRMMRSIRKLTAVLGETPVVEMSSPAPHLLAPTPGKRGGFFFHASASLSSLALPFQKSDAPHTPEPRPSLVLQVPDTFAPLPSPLSPGFSPTLMFPTSPLEEPDRRRQRLAKVSRTLGETVPPELIFTTNPQIKRRRRASTLVLPESMLELQTFAAVGALVDEDARSTRRPALNGGAQALRRAISFILPDPTDAHADADTEDDATSPLGEVHVHPVPNLSPDTLSHPEAAWLRPTSRAFSVPAPEPDAEPVLSFAGAPPSYEESHQHGPRSESRMAPQPGETLHRQEDGWTGEWGGAVENMDDVMRRLRGLKIK</sequence>
<organism evidence="2 3">
    <name type="scientific">Mycena albidolilacea</name>
    <dbReference type="NCBI Taxonomy" id="1033008"/>
    <lineage>
        <taxon>Eukaryota</taxon>
        <taxon>Fungi</taxon>
        <taxon>Dikarya</taxon>
        <taxon>Basidiomycota</taxon>
        <taxon>Agaricomycotina</taxon>
        <taxon>Agaricomycetes</taxon>
        <taxon>Agaricomycetidae</taxon>
        <taxon>Agaricales</taxon>
        <taxon>Marasmiineae</taxon>
        <taxon>Mycenaceae</taxon>
        <taxon>Mycena</taxon>
    </lineage>
</organism>
<dbReference type="EMBL" id="JARIHO010000027">
    <property type="protein sequence ID" value="KAJ7339950.1"/>
    <property type="molecule type" value="Genomic_DNA"/>
</dbReference>
<dbReference type="Proteomes" id="UP001218218">
    <property type="component" value="Unassembled WGS sequence"/>
</dbReference>
<evidence type="ECO:0000313" key="3">
    <source>
        <dbReference type="Proteomes" id="UP001218218"/>
    </source>
</evidence>
<comment type="caution">
    <text evidence="2">The sequence shown here is derived from an EMBL/GenBank/DDBJ whole genome shotgun (WGS) entry which is preliminary data.</text>
</comment>
<feature type="region of interest" description="Disordered" evidence="1">
    <location>
        <begin position="322"/>
        <end position="377"/>
    </location>
</feature>
<gene>
    <name evidence="2" type="ORF">DFH08DRAFT_248374</name>
</gene>
<feature type="compositionally biased region" description="Basic and acidic residues" evidence="1">
    <location>
        <begin position="343"/>
        <end position="354"/>
    </location>
</feature>
<evidence type="ECO:0000313" key="2">
    <source>
        <dbReference type="EMBL" id="KAJ7339950.1"/>
    </source>
</evidence>
<protein>
    <submittedName>
        <fullName evidence="2">Uncharacterized protein</fullName>
    </submittedName>
</protein>
<name>A0AAD7EMH7_9AGAR</name>
<keyword evidence="3" id="KW-1185">Reference proteome</keyword>